<organism evidence="1 2">
    <name type="scientific">Dactylosporangium maewongense</name>
    <dbReference type="NCBI Taxonomy" id="634393"/>
    <lineage>
        <taxon>Bacteria</taxon>
        <taxon>Bacillati</taxon>
        <taxon>Actinomycetota</taxon>
        <taxon>Actinomycetes</taxon>
        <taxon>Micromonosporales</taxon>
        <taxon>Micromonosporaceae</taxon>
        <taxon>Dactylosporangium</taxon>
    </lineage>
</organism>
<dbReference type="Proteomes" id="UP001501470">
    <property type="component" value="Unassembled WGS sequence"/>
</dbReference>
<gene>
    <name evidence="1" type="ORF">GCM10009827_095160</name>
</gene>
<protein>
    <submittedName>
        <fullName evidence="1">Uncharacterized protein</fullName>
    </submittedName>
</protein>
<dbReference type="RefSeq" id="WP_344511396.1">
    <property type="nucleotide sequence ID" value="NZ_BAAAQD010000028.1"/>
</dbReference>
<dbReference type="EMBL" id="BAAAQD010000028">
    <property type="protein sequence ID" value="GAA1559132.1"/>
    <property type="molecule type" value="Genomic_DNA"/>
</dbReference>
<keyword evidence="2" id="KW-1185">Reference proteome</keyword>
<evidence type="ECO:0000313" key="2">
    <source>
        <dbReference type="Proteomes" id="UP001501470"/>
    </source>
</evidence>
<sequence length="59" mass="5926">MCDYETDGGLPCTAQCRLTGLLAGELAAAWGAAVAAGADPAELCTIVAERLSAVNDDRG</sequence>
<reference evidence="1 2" key="1">
    <citation type="journal article" date="2019" name="Int. J. Syst. Evol. Microbiol.">
        <title>The Global Catalogue of Microorganisms (GCM) 10K type strain sequencing project: providing services to taxonomists for standard genome sequencing and annotation.</title>
        <authorList>
            <consortium name="The Broad Institute Genomics Platform"/>
            <consortium name="The Broad Institute Genome Sequencing Center for Infectious Disease"/>
            <person name="Wu L."/>
            <person name="Ma J."/>
        </authorList>
    </citation>
    <scope>NUCLEOTIDE SEQUENCE [LARGE SCALE GENOMIC DNA]</scope>
    <source>
        <strain evidence="1 2">JCM 15933</strain>
    </source>
</reference>
<accession>A0ABN2CKF6</accession>
<proteinExistence type="predicted"/>
<comment type="caution">
    <text evidence="1">The sequence shown here is derived from an EMBL/GenBank/DDBJ whole genome shotgun (WGS) entry which is preliminary data.</text>
</comment>
<evidence type="ECO:0000313" key="1">
    <source>
        <dbReference type="EMBL" id="GAA1559132.1"/>
    </source>
</evidence>
<name>A0ABN2CKF6_9ACTN</name>